<dbReference type="RefSeq" id="WP_298285048.1">
    <property type="nucleotide sequence ID" value="NZ_JBHTIC010000006.1"/>
</dbReference>
<dbReference type="InterPro" id="IPR036034">
    <property type="entry name" value="PDZ_sf"/>
</dbReference>
<dbReference type="Gene3D" id="3.90.226.10">
    <property type="entry name" value="2-enoyl-CoA Hydratase, Chain A, domain 1"/>
    <property type="match status" value="1"/>
</dbReference>
<evidence type="ECO:0000256" key="4">
    <source>
        <dbReference type="ARBA" id="ARBA00022825"/>
    </source>
</evidence>
<evidence type="ECO:0000256" key="6">
    <source>
        <dbReference type="SAM" id="Phobius"/>
    </source>
</evidence>
<dbReference type="SUPFAM" id="SSF52096">
    <property type="entry name" value="ClpP/crotonase"/>
    <property type="match status" value="1"/>
</dbReference>
<reference evidence="9" key="1">
    <citation type="journal article" date="2019" name="Int. J. Syst. Evol. Microbiol.">
        <title>The Global Catalogue of Microorganisms (GCM) 10K type strain sequencing project: providing services to taxonomists for standard genome sequencing and annotation.</title>
        <authorList>
            <consortium name="The Broad Institute Genomics Platform"/>
            <consortium name="The Broad Institute Genome Sequencing Center for Infectious Disease"/>
            <person name="Wu L."/>
            <person name="Ma J."/>
        </authorList>
    </citation>
    <scope>NUCLEOTIDE SEQUENCE [LARGE SCALE GENOMIC DNA]</scope>
    <source>
        <strain evidence="9">CCUG 60022</strain>
    </source>
</reference>
<evidence type="ECO:0000259" key="7">
    <source>
        <dbReference type="PROSITE" id="PS50106"/>
    </source>
</evidence>
<comment type="caution">
    <text evidence="8">The sequence shown here is derived from an EMBL/GenBank/DDBJ whole genome shotgun (WGS) entry which is preliminary data.</text>
</comment>
<dbReference type="Pfam" id="PF03572">
    <property type="entry name" value="Peptidase_S41"/>
    <property type="match status" value="1"/>
</dbReference>
<keyword evidence="6" id="KW-0472">Membrane</keyword>
<dbReference type="InterPro" id="IPR001478">
    <property type="entry name" value="PDZ"/>
</dbReference>
<keyword evidence="9" id="KW-1185">Reference proteome</keyword>
<name>A0ABW2Z6X5_9FLAO</name>
<proteinExistence type="inferred from homology"/>
<dbReference type="Pfam" id="PF13180">
    <property type="entry name" value="PDZ_2"/>
    <property type="match status" value="1"/>
</dbReference>
<dbReference type="PANTHER" id="PTHR32060:SF30">
    <property type="entry name" value="CARBOXY-TERMINAL PROCESSING PROTEASE CTPA"/>
    <property type="match status" value="1"/>
</dbReference>
<dbReference type="EMBL" id="JBHTIC010000006">
    <property type="protein sequence ID" value="MFD0761659.1"/>
    <property type="molecule type" value="Genomic_DNA"/>
</dbReference>
<evidence type="ECO:0000313" key="8">
    <source>
        <dbReference type="EMBL" id="MFD0761659.1"/>
    </source>
</evidence>
<dbReference type="Proteomes" id="UP001597032">
    <property type="component" value="Unassembled WGS sequence"/>
</dbReference>
<evidence type="ECO:0000256" key="3">
    <source>
        <dbReference type="ARBA" id="ARBA00022801"/>
    </source>
</evidence>
<organism evidence="8 9">
    <name type="scientific">Lutibacter aestuarii</name>
    <dbReference type="NCBI Taxonomy" id="861111"/>
    <lineage>
        <taxon>Bacteria</taxon>
        <taxon>Pseudomonadati</taxon>
        <taxon>Bacteroidota</taxon>
        <taxon>Flavobacteriia</taxon>
        <taxon>Flavobacteriales</taxon>
        <taxon>Flavobacteriaceae</taxon>
        <taxon>Lutibacter</taxon>
    </lineage>
</organism>
<sequence>MAKRKAYLPLFIGIAIAVGIFIGSTFNFKNKTMLFSSNTNEAKIKRLINYIQYDYVDKVNTDSLLDDAITNMLLKLDPHSVYIPKEDLKRVTENMQGKFEGIGVSFLMHNDTVAVTGVIKNGPSEKAGIKAGDRILIADNDTLFGESIFKRAGVEANEKQTFLGRRKVSDLIMRSLKGAPETNVLVSVYRRSTNEILEIPITRGEVPIKSVSGYYMITKTLGYINVERFARTTYIEFKQALNELISEGMTSLVLDLRGNPGGFMDIANNIVDEFLEDGKLIVFTKNKNGEVDKSYATKRGSFEDGNVYVLIDQNSASASEIVAGALQDNDKGTIVGRRSFGKGLVQQEMDLGDGSAVRLTTSRYYTPTGRSIQKPYDHNGNKTYNNDYIERVHNGELLSKDSIKVNDSLKYVTPKGKIVYGGGGIIPDIFVSIDTLSTYSTRLYRGLNDFVFRYIDNHRSEMSQWELDDFVVNFDKDGRIFKQYLKELDIKYPLAPKVREDLQRYFKAFVARDLFDQTGYFVISQTKDNMILKVLELEGKKAKEDKNKN</sequence>
<evidence type="ECO:0000256" key="5">
    <source>
        <dbReference type="RuleBase" id="RU004404"/>
    </source>
</evidence>
<dbReference type="InterPro" id="IPR004447">
    <property type="entry name" value="Peptidase_S41A"/>
</dbReference>
<evidence type="ECO:0000256" key="2">
    <source>
        <dbReference type="ARBA" id="ARBA00022670"/>
    </source>
</evidence>
<evidence type="ECO:0000256" key="1">
    <source>
        <dbReference type="ARBA" id="ARBA00009179"/>
    </source>
</evidence>
<dbReference type="Gene3D" id="3.30.750.44">
    <property type="match status" value="1"/>
</dbReference>
<gene>
    <name evidence="8" type="ORF">ACFQZW_06155</name>
</gene>
<comment type="similarity">
    <text evidence="1 5">Belongs to the peptidase S41A family.</text>
</comment>
<dbReference type="SMART" id="SM00245">
    <property type="entry name" value="TSPc"/>
    <property type="match status" value="1"/>
</dbReference>
<keyword evidence="6" id="KW-1133">Transmembrane helix</keyword>
<keyword evidence="3 5" id="KW-0378">Hydrolase</keyword>
<keyword evidence="6" id="KW-0812">Transmembrane</keyword>
<dbReference type="PANTHER" id="PTHR32060">
    <property type="entry name" value="TAIL-SPECIFIC PROTEASE"/>
    <property type="match status" value="1"/>
</dbReference>
<dbReference type="PROSITE" id="PS50106">
    <property type="entry name" value="PDZ"/>
    <property type="match status" value="1"/>
</dbReference>
<accession>A0ABW2Z6X5</accession>
<evidence type="ECO:0000313" key="9">
    <source>
        <dbReference type="Proteomes" id="UP001597032"/>
    </source>
</evidence>
<dbReference type="Gene3D" id="2.30.42.10">
    <property type="match status" value="1"/>
</dbReference>
<dbReference type="NCBIfam" id="TIGR00225">
    <property type="entry name" value="prc"/>
    <property type="match status" value="1"/>
</dbReference>
<protein>
    <submittedName>
        <fullName evidence="8">S41 family peptidase</fullName>
    </submittedName>
</protein>
<keyword evidence="2 5" id="KW-0645">Protease</keyword>
<dbReference type="Pfam" id="PF22694">
    <property type="entry name" value="CtpB_N-like"/>
    <property type="match status" value="1"/>
</dbReference>
<dbReference type="CDD" id="cd07560">
    <property type="entry name" value="Peptidase_S41_CPP"/>
    <property type="match status" value="1"/>
</dbReference>
<dbReference type="InterPro" id="IPR055210">
    <property type="entry name" value="CtpA/B_N"/>
</dbReference>
<dbReference type="InterPro" id="IPR029045">
    <property type="entry name" value="ClpP/crotonase-like_dom_sf"/>
</dbReference>
<keyword evidence="4 5" id="KW-0720">Serine protease</keyword>
<feature type="transmembrane region" description="Helical" evidence="6">
    <location>
        <begin position="7"/>
        <end position="28"/>
    </location>
</feature>
<dbReference type="SUPFAM" id="SSF50156">
    <property type="entry name" value="PDZ domain-like"/>
    <property type="match status" value="1"/>
</dbReference>
<feature type="domain" description="PDZ" evidence="7">
    <location>
        <begin position="88"/>
        <end position="143"/>
    </location>
</feature>
<dbReference type="InterPro" id="IPR005151">
    <property type="entry name" value="Tail-specific_protease"/>
</dbReference>